<sequence>MVRFRFEASLGRKSRQFPAFDGPDHVRKWDLESLARPSSPSQPLAPTSVHTVSSSFLLVGLFERERSHLSCARVSLLPASYKKSRSALSSKMASTRTGLRQLTSLIGASSLSSARAATASSMPARLMPLSSRSLSTTISIREAAVAAQTKTNTPGASISPAGVAGAVAIDPMTGEATGLPNLDASSVLYEVNSAAPTPPPNASLVFGQSFAPHMLTVSWTSTTGWAAPRIHPYAPFSLDPSSVIFHYAPTLFEGMKAYKDVNGRVRLFRPDMNMKRMNSSAAALALPQFNGVELTKLIKQLVAIDANWVPSAPGYSLYVRPTLIGTQAALGVAPSSEALLFVISSPVGPYYRTGFKPVALEADPTRVRAWPGGHGQYKLGANYAPGIRSQMSAATRGYQQNLWLFRNRLAGDEKEEDWLTEVGTMNMFVALARKDGVTELVTPPLNGMILPGVTRDSILALTRDHAAGKSAFPLEGMPSPDKFVVSEREINMREIIEARDEGRLLEMFGAGTAAVVSPVCRLGYLDEQIEIPVGKDGCGPVAKAMLDAITKIQIGQVDHPWSVPIDEFDPSVLKRTI</sequence>
<evidence type="ECO:0000256" key="3">
    <source>
        <dbReference type="ARBA" id="ARBA00022576"/>
    </source>
</evidence>
<keyword evidence="4 10" id="KW-0028">Amino-acid biosynthesis</keyword>
<dbReference type="GO" id="GO:0009098">
    <property type="term" value="P:L-leucine biosynthetic process"/>
    <property type="evidence" value="ECO:0007669"/>
    <property type="project" value="TreeGrafter"/>
</dbReference>
<comment type="catalytic activity">
    <reaction evidence="10">
        <text>L-leucine + 2-oxoglutarate = 4-methyl-2-oxopentanoate + L-glutamate</text>
        <dbReference type="Rhea" id="RHEA:18321"/>
        <dbReference type="ChEBI" id="CHEBI:16810"/>
        <dbReference type="ChEBI" id="CHEBI:17865"/>
        <dbReference type="ChEBI" id="CHEBI:29985"/>
        <dbReference type="ChEBI" id="CHEBI:57427"/>
        <dbReference type="EC" id="2.6.1.42"/>
    </reaction>
</comment>
<proteinExistence type="inferred from homology"/>
<dbReference type="InterPro" id="IPR018300">
    <property type="entry name" value="Aminotrans_IV_CS"/>
</dbReference>
<dbReference type="InterPro" id="IPR043132">
    <property type="entry name" value="BCAT-like_C"/>
</dbReference>
<dbReference type="EC" id="2.6.1.42" evidence="10"/>
<dbReference type="Proteomes" id="UP000077521">
    <property type="component" value="Unassembled WGS sequence"/>
</dbReference>
<evidence type="ECO:0000256" key="5">
    <source>
        <dbReference type="ARBA" id="ARBA00022679"/>
    </source>
</evidence>
<dbReference type="Gene3D" id="3.30.470.10">
    <property type="match status" value="1"/>
</dbReference>
<evidence type="ECO:0000256" key="8">
    <source>
        <dbReference type="RuleBase" id="RU004106"/>
    </source>
</evidence>
<dbReference type="PROSITE" id="PS00770">
    <property type="entry name" value="AA_TRANSFER_CLASS_4"/>
    <property type="match status" value="1"/>
</dbReference>
<keyword evidence="12" id="KW-1185">Reference proteome</keyword>
<dbReference type="GO" id="GO:0004084">
    <property type="term" value="F:branched-chain-amino-acid transaminase activity"/>
    <property type="evidence" value="ECO:0007669"/>
    <property type="project" value="UniProtKB-EC"/>
</dbReference>
<dbReference type="Gene3D" id="3.20.10.10">
    <property type="entry name" value="D-amino Acid Aminotransferase, subunit A, domain 2"/>
    <property type="match status" value="1"/>
</dbReference>
<evidence type="ECO:0000313" key="12">
    <source>
        <dbReference type="Proteomes" id="UP000077521"/>
    </source>
</evidence>
<evidence type="ECO:0000256" key="4">
    <source>
        <dbReference type="ARBA" id="ARBA00022605"/>
    </source>
</evidence>
<dbReference type="InterPro" id="IPR033939">
    <property type="entry name" value="BCAT_family"/>
</dbReference>
<dbReference type="NCBIfam" id="TIGR01123">
    <property type="entry name" value="ilvE_II"/>
    <property type="match status" value="1"/>
</dbReference>
<evidence type="ECO:0000256" key="2">
    <source>
        <dbReference type="ARBA" id="ARBA00009320"/>
    </source>
</evidence>
<dbReference type="FunFam" id="3.30.470.10:FF:000005">
    <property type="entry name" value="Branched-chain-amino-acid aminotransferase"/>
    <property type="match status" value="1"/>
</dbReference>
<name>A0A177TNQ3_9BASI</name>
<gene>
    <name evidence="11" type="ORF">A4X13_0g2694</name>
</gene>
<dbReference type="GO" id="GO:0005739">
    <property type="term" value="C:mitochondrion"/>
    <property type="evidence" value="ECO:0007669"/>
    <property type="project" value="TreeGrafter"/>
</dbReference>
<keyword evidence="3 10" id="KW-0032">Aminotransferase</keyword>
<evidence type="ECO:0000256" key="7">
    <source>
        <dbReference type="ARBA" id="ARBA00023304"/>
    </source>
</evidence>
<evidence type="ECO:0000256" key="10">
    <source>
        <dbReference type="RuleBase" id="RU004517"/>
    </source>
</evidence>
<dbReference type="Pfam" id="PF01063">
    <property type="entry name" value="Aminotran_4"/>
    <property type="match status" value="1"/>
</dbReference>
<evidence type="ECO:0000313" key="11">
    <source>
        <dbReference type="EMBL" id="KAE8256349.1"/>
    </source>
</evidence>
<evidence type="ECO:0000256" key="6">
    <source>
        <dbReference type="ARBA" id="ARBA00022898"/>
    </source>
</evidence>
<comment type="catalytic activity">
    <reaction evidence="10">
        <text>L-valine + 2-oxoglutarate = 3-methyl-2-oxobutanoate + L-glutamate</text>
        <dbReference type="Rhea" id="RHEA:24813"/>
        <dbReference type="ChEBI" id="CHEBI:11851"/>
        <dbReference type="ChEBI" id="CHEBI:16810"/>
        <dbReference type="ChEBI" id="CHEBI:29985"/>
        <dbReference type="ChEBI" id="CHEBI:57762"/>
        <dbReference type="EC" id="2.6.1.42"/>
    </reaction>
</comment>
<dbReference type="AlphaFoldDB" id="A0A177TNQ3"/>
<protein>
    <recommendedName>
        <fullName evidence="10">Branched-chain-amino-acid aminotransferase</fullName>
        <ecNumber evidence="10">2.6.1.42</ecNumber>
    </recommendedName>
</protein>
<evidence type="ECO:0000256" key="9">
    <source>
        <dbReference type="RuleBase" id="RU004516"/>
    </source>
</evidence>
<keyword evidence="7 10" id="KW-0100">Branched-chain amino acid biosynthesis</keyword>
<evidence type="ECO:0000256" key="1">
    <source>
        <dbReference type="ARBA" id="ARBA00001933"/>
    </source>
</evidence>
<comment type="caution">
    <text evidence="11">The sequence shown here is derived from an EMBL/GenBank/DDBJ whole genome shotgun (WGS) entry which is preliminary data.</text>
</comment>
<comment type="similarity">
    <text evidence="2 8">Belongs to the class-IV pyridoxal-phosphate-dependent aminotransferase family.</text>
</comment>
<accession>A0A177TNQ3</accession>
<dbReference type="PANTHER" id="PTHR11825:SF44">
    <property type="entry name" value="BRANCHED-CHAIN-AMINO-ACID AMINOTRANSFERASE"/>
    <property type="match status" value="1"/>
</dbReference>
<organism evidence="11 12">
    <name type="scientific">Tilletia indica</name>
    <dbReference type="NCBI Taxonomy" id="43049"/>
    <lineage>
        <taxon>Eukaryota</taxon>
        <taxon>Fungi</taxon>
        <taxon>Dikarya</taxon>
        <taxon>Basidiomycota</taxon>
        <taxon>Ustilaginomycotina</taxon>
        <taxon>Exobasidiomycetes</taxon>
        <taxon>Tilletiales</taxon>
        <taxon>Tilletiaceae</taxon>
        <taxon>Tilletia</taxon>
    </lineage>
</organism>
<comment type="cofactor">
    <cofactor evidence="1 9">
        <name>pyridoxal 5'-phosphate</name>
        <dbReference type="ChEBI" id="CHEBI:597326"/>
    </cofactor>
</comment>
<dbReference type="CDD" id="cd01557">
    <property type="entry name" value="BCAT_beta_family"/>
    <property type="match status" value="1"/>
</dbReference>
<dbReference type="SUPFAM" id="SSF56752">
    <property type="entry name" value="D-aminoacid aminotransferase-like PLP-dependent enzymes"/>
    <property type="match status" value="1"/>
</dbReference>
<dbReference type="EMBL" id="LWDF02000134">
    <property type="protein sequence ID" value="KAE8256349.1"/>
    <property type="molecule type" value="Genomic_DNA"/>
</dbReference>
<dbReference type="InterPro" id="IPR036038">
    <property type="entry name" value="Aminotransferase-like"/>
</dbReference>
<dbReference type="FunFam" id="3.20.10.10:FF:000004">
    <property type="entry name" value="Branched-chain-amino-acid aminotransferase"/>
    <property type="match status" value="1"/>
</dbReference>
<reference evidence="11" key="2">
    <citation type="journal article" date="2019" name="IMA Fungus">
        <title>Genome sequencing and comparison of five Tilletia species to identify candidate genes for the detection of regulated species infecting wheat.</title>
        <authorList>
            <person name="Nguyen H.D.T."/>
            <person name="Sultana T."/>
            <person name="Kesanakurti P."/>
            <person name="Hambleton S."/>
        </authorList>
    </citation>
    <scope>NUCLEOTIDE SEQUENCE</scope>
    <source>
        <strain evidence="11">DAOMC 236416</strain>
    </source>
</reference>
<dbReference type="NCBIfam" id="NF009897">
    <property type="entry name" value="PRK13357.1"/>
    <property type="match status" value="1"/>
</dbReference>
<keyword evidence="6 9" id="KW-0663">Pyridoxal phosphate</keyword>
<keyword evidence="5 10" id="KW-0808">Transferase</keyword>
<dbReference type="InterPro" id="IPR001544">
    <property type="entry name" value="Aminotrans_IV"/>
</dbReference>
<dbReference type="InterPro" id="IPR005786">
    <property type="entry name" value="B_amino_transII"/>
</dbReference>
<dbReference type="InterPro" id="IPR043131">
    <property type="entry name" value="BCAT-like_N"/>
</dbReference>
<comment type="catalytic activity">
    <reaction evidence="10">
        <text>L-isoleucine + 2-oxoglutarate = (S)-3-methyl-2-oxopentanoate + L-glutamate</text>
        <dbReference type="Rhea" id="RHEA:24801"/>
        <dbReference type="ChEBI" id="CHEBI:16810"/>
        <dbReference type="ChEBI" id="CHEBI:29985"/>
        <dbReference type="ChEBI" id="CHEBI:35146"/>
        <dbReference type="ChEBI" id="CHEBI:58045"/>
        <dbReference type="EC" id="2.6.1.42"/>
    </reaction>
</comment>
<reference evidence="11" key="1">
    <citation type="submission" date="2016-04" db="EMBL/GenBank/DDBJ databases">
        <authorList>
            <person name="Nguyen H.D."/>
            <person name="Samba Siva P."/>
            <person name="Cullis J."/>
            <person name="Levesque C.A."/>
            <person name="Hambleton S."/>
        </authorList>
    </citation>
    <scope>NUCLEOTIDE SEQUENCE</scope>
    <source>
        <strain evidence="11">DAOMC 236416</strain>
    </source>
</reference>
<dbReference type="PANTHER" id="PTHR11825">
    <property type="entry name" value="SUBGROUP IIII AMINOTRANSFERASE"/>
    <property type="match status" value="1"/>
</dbReference>
<dbReference type="GO" id="GO:0009099">
    <property type="term" value="P:L-valine biosynthetic process"/>
    <property type="evidence" value="ECO:0007669"/>
    <property type="project" value="TreeGrafter"/>
</dbReference>